<keyword evidence="9" id="KW-0539">Nucleus</keyword>
<evidence type="ECO:0000313" key="13">
    <source>
        <dbReference type="Proteomes" id="UP000039324"/>
    </source>
</evidence>
<reference evidence="12 14" key="2">
    <citation type="submission" date="2018-03" db="EMBL/GenBank/DDBJ databases">
        <authorList>
            <person name="Fogelqvist J."/>
        </authorList>
    </citation>
    <scope>NUCLEOTIDE SEQUENCE [LARGE SCALE GENOMIC DNA]</scope>
</reference>
<dbReference type="OMA" id="MNDIMIE"/>
<evidence type="ECO:0000256" key="1">
    <source>
        <dbReference type="ARBA" id="ARBA00004123"/>
    </source>
</evidence>
<sequence length="93" mass="10621">MATPAQAHPEPIVKNADMNDIMIEFSKSTATKAFAECKREVDVAAYLRTEFDREFGMTWNVIVGRHFGSDVTHEAKRYINFQIGQLSILIWKS</sequence>
<proteinExistence type="inferred from homology"/>
<dbReference type="AlphaFoldDB" id="A0A0G4IP96"/>
<dbReference type="Proteomes" id="UP000290189">
    <property type="component" value="Unassembled WGS sequence"/>
</dbReference>
<evidence type="ECO:0000313" key="14">
    <source>
        <dbReference type="Proteomes" id="UP000290189"/>
    </source>
</evidence>
<evidence type="ECO:0000256" key="2">
    <source>
        <dbReference type="ARBA" id="ARBA00004245"/>
    </source>
</evidence>
<dbReference type="InterPro" id="IPR037177">
    <property type="entry name" value="DLC_sf"/>
</dbReference>
<dbReference type="EMBL" id="OVEO01000016">
    <property type="protein sequence ID" value="SPR00980.1"/>
    <property type="molecule type" value="Genomic_DNA"/>
</dbReference>
<comment type="subcellular location">
    <subcellularLocation>
        <location evidence="2 10">Cytoplasm</location>
        <location evidence="2 10">Cytoskeleton</location>
    </subcellularLocation>
    <subcellularLocation>
        <location evidence="1">Nucleus</location>
    </subcellularLocation>
</comment>
<keyword evidence="8 10" id="KW-0206">Cytoskeleton</keyword>
<dbReference type="OrthoDB" id="10033309at2759"/>
<keyword evidence="5 10" id="KW-0493">Microtubule</keyword>
<dbReference type="STRING" id="37360.A0A0G4IP96"/>
<dbReference type="GO" id="GO:0051028">
    <property type="term" value="P:mRNA transport"/>
    <property type="evidence" value="ECO:0007669"/>
    <property type="project" value="UniProtKB-KW"/>
</dbReference>
<evidence type="ECO:0000256" key="8">
    <source>
        <dbReference type="ARBA" id="ARBA00023212"/>
    </source>
</evidence>
<evidence type="ECO:0000313" key="12">
    <source>
        <dbReference type="EMBL" id="SPR00980.1"/>
    </source>
</evidence>
<accession>A0A0G4IP96</accession>
<evidence type="ECO:0000256" key="9">
    <source>
        <dbReference type="ARBA" id="ARBA00023242"/>
    </source>
</evidence>
<dbReference type="Proteomes" id="UP000039324">
    <property type="component" value="Unassembled WGS sequence"/>
</dbReference>
<evidence type="ECO:0000313" key="11">
    <source>
        <dbReference type="EMBL" id="CEO96999.1"/>
    </source>
</evidence>
<dbReference type="GO" id="GO:0005874">
    <property type="term" value="C:microtubule"/>
    <property type="evidence" value="ECO:0007669"/>
    <property type="project" value="UniProtKB-KW"/>
</dbReference>
<dbReference type="Gene3D" id="3.30.740.10">
    <property type="entry name" value="Protein Inhibitor Of Neuronal Nitric Oxide Synthase"/>
    <property type="match status" value="1"/>
</dbReference>
<gene>
    <name evidence="11" type="ORF">PBRA_005603</name>
    <name evidence="12" type="ORF">PLBR_LOCUS8195</name>
</gene>
<dbReference type="GO" id="GO:0045505">
    <property type="term" value="F:dynein intermediate chain binding"/>
    <property type="evidence" value="ECO:0007669"/>
    <property type="project" value="TreeGrafter"/>
</dbReference>
<dbReference type="Pfam" id="PF01221">
    <property type="entry name" value="Dynein_light"/>
    <property type="match status" value="1"/>
</dbReference>
<evidence type="ECO:0000256" key="6">
    <source>
        <dbReference type="ARBA" id="ARBA00022816"/>
    </source>
</evidence>
<keyword evidence="10" id="KW-0243">Dynein</keyword>
<evidence type="ECO:0000256" key="10">
    <source>
        <dbReference type="RuleBase" id="RU365010"/>
    </source>
</evidence>
<dbReference type="GO" id="GO:0015031">
    <property type="term" value="P:protein transport"/>
    <property type="evidence" value="ECO:0007669"/>
    <property type="project" value="UniProtKB-KW"/>
</dbReference>
<dbReference type="EMBL" id="CDSF01000078">
    <property type="protein sequence ID" value="CEO96999.1"/>
    <property type="molecule type" value="Genomic_DNA"/>
</dbReference>
<keyword evidence="3" id="KW-0813">Transport</keyword>
<reference evidence="11 13" key="1">
    <citation type="submission" date="2015-02" db="EMBL/GenBank/DDBJ databases">
        <authorList>
            <person name="Chooi Y.-H."/>
        </authorList>
    </citation>
    <scope>NUCLEOTIDE SEQUENCE [LARGE SCALE GENOMIC DNA]</scope>
    <source>
        <strain evidence="11">E3</strain>
    </source>
</reference>
<keyword evidence="13" id="KW-1185">Reference proteome</keyword>
<dbReference type="GO" id="GO:0007017">
    <property type="term" value="P:microtubule-based process"/>
    <property type="evidence" value="ECO:0007669"/>
    <property type="project" value="InterPro"/>
</dbReference>
<evidence type="ECO:0000256" key="4">
    <source>
        <dbReference type="ARBA" id="ARBA00022490"/>
    </source>
</evidence>
<keyword evidence="12" id="KW-0496">Mitochondrion</keyword>
<evidence type="ECO:0000256" key="5">
    <source>
        <dbReference type="ARBA" id="ARBA00022701"/>
    </source>
</evidence>
<dbReference type="PANTHER" id="PTHR11886:SF35">
    <property type="entry name" value="DYNEIN LIGHT CHAIN"/>
    <property type="match status" value="1"/>
</dbReference>
<keyword evidence="10" id="KW-0505">Motor protein</keyword>
<dbReference type="PANTHER" id="PTHR11886">
    <property type="entry name" value="DYNEIN LIGHT CHAIN"/>
    <property type="match status" value="1"/>
</dbReference>
<protein>
    <recommendedName>
        <fullName evidence="10">Dynein light chain</fullName>
    </recommendedName>
</protein>
<keyword evidence="6" id="KW-0509">mRNA transport</keyword>
<dbReference type="FunFam" id="3.30.740.10:FF:000005">
    <property type="entry name" value="Dynein light chain"/>
    <property type="match status" value="1"/>
</dbReference>
<dbReference type="GO" id="GO:0005634">
    <property type="term" value="C:nucleus"/>
    <property type="evidence" value="ECO:0007669"/>
    <property type="project" value="UniProtKB-SubCell"/>
</dbReference>
<keyword evidence="4 10" id="KW-0963">Cytoplasm</keyword>
<name>A0A0G4IP96_PLABS</name>
<organism evidence="11 13">
    <name type="scientific">Plasmodiophora brassicae</name>
    <name type="common">Clubroot disease agent</name>
    <dbReference type="NCBI Taxonomy" id="37360"/>
    <lineage>
        <taxon>Eukaryota</taxon>
        <taxon>Sar</taxon>
        <taxon>Rhizaria</taxon>
        <taxon>Endomyxa</taxon>
        <taxon>Phytomyxea</taxon>
        <taxon>Plasmodiophorida</taxon>
        <taxon>Plasmodiophoridae</taxon>
        <taxon>Plasmodiophora</taxon>
    </lineage>
</organism>
<comment type="similarity">
    <text evidence="10">Belongs to the dynein light chain family.</text>
</comment>
<geneLocation type="mitochondrion" evidence="12"/>
<dbReference type="SUPFAM" id="SSF54648">
    <property type="entry name" value="DLC"/>
    <property type="match status" value="1"/>
</dbReference>
<dbReference type="InterPro" id="IPR001372">
    <property type="entry name" value="Dynein_light_chain_typ-1/2"/>
</dbReference>
<evidence type="ECO:0000256" key="3">
    <source>
        <dbReference type="ARBA" id="ARBA00022448"/>
    </source>
</evidence>
<evidence type="ECO:0000256" key="7">
    <source>
        <dbReference type="ARBA" id="ARBA00022927"/>
    </source>
</evidence>
<keyword evidence="7" id="KW-0653">Protein transport</keyword>
<dbReference type="SMART" id="SM01375">
    <property type="entry name" value="Dynein_light"/>
    <property type="match status" value="1"/>
</dbReference>
<dbReference type="GO" id="GO:0005868">
    <property type="term" value="C:cytoplasmic dynein complex"/>
    <property type="evidence" value="ECO:0007669"/>
    <property type="project" value="TreeGrafter"/>
</dbReference>